<comment type="caution">
    <text evidence="6">The sequence shown here is derived from an EMBL/GenBank/DDBJ whole genome shotgun (WGS) entry which is preliminary data.</text>
</comment>
<evidence type="ECO:0000256" key="1">
    <source>
        <dbReference type="ARBA" id="ARBA00008919"/>
    </source>
</evidence>
<comment type="similarity">
    <text evidence="1">Belongs to the glycosyltransferase 10 family.</text>
</comment>
<dbReference type="EMBL" id="JRMP02000001">
    <property type="protein sequence ID" value="TLD95996.1"/>
    <property type="molecule type" value="Genomic_DNA"/>
</dbReference>
<dbReference type="GO" id="GO:0008417">
    <property type="term" value="F:fucosyltransferase activity"/>
    <property type="evidence" value="ECO:0007669"/>
    <property type="project" value="InterPro"/>
</dbReference>
<dbReference type="Proteomes" id="UP000029714">
    <property type="component" value="Unassembled WGS sequence"/>
</dbReference>
<keyword evidence="3" id="KW-0808">Transferase</keyword>
<dbReference type="SUPFAM" id="SSF53756">
    <property type="entry name" value="UDP-Glycosyltransferase/glycogen phosphorylase"/>
    <property type="match status" value="1"/>
</dbReference>
<accession>A0A4U8T8I1</accession>
<feature type="domain" description="Alpha-(1,3)-fucosyltransferase FucT N-terminal" evidence="5">
    <location>
        <begin position="18"/>
        <end position="90"/>
    </location>
</feature>
<dbReference type="PANTHER" id="PTHR11929">
    <property type="entry name" value="ALPHA- 1,3 -FUCOSYLTRANSFERASE"/>
    <property type="match status" value="1"/>
</dbReference>
<organism evidence="6 7">
    <name type="scientific">Helicobacter saguini</name>
    <dbReference type="NCBI Taxonomy" id="1548018"/>
    <lineage>
        <taxon>Bacteria</taxon>
        <taxon>Pseudomonadati</taxon>
        <taxon>Campylobacterota</taxon>
        <taxon>Epsilonproteobacteria</taxon>
        <taxon>Campylobacterales</taxon>
        <taxon>Helicobacteraceae</taxon>
        <taxon>Helicobacter</taxon>
    </lineage>
</organism>
<dbReference type="Pfam" id="PF00852">
    <property type="entry name" value="Glyco_transf_10"/>
    <property type="match status" value="1"/>
</dbReference>
<dbReference type="Gene3D" id="3.40.50.11660">
    <property type="entry name" value="Glycosyl transferase family 10, C-terminal domain"/>
    <property type="match status" value="1"/>
</dbReference>
<reference evidence="6 7" key="1">
    <citation type="journal article" date="2014" name="Genome Announc.">
        <title>Draft genome sequences of eight enterohepatic helicobacter species isolated from both laboratory and wild rodents.</title>
        <authorList>
            <person name="Sheh A."/>
            <person name="Shen Z."/>
            <person name="Fox J.G."/>
        </authorList>
    </citation>
    <scope>NUCLEOTIDE SEQUENCE [LARGE SCALE GENOMIC DNA]</scope>
    <source>
        <strain evidence="6 7">MIT 97-6194</strain>
    </source>
</reference>
<name>A0A4U8T8I1_9HELI</name>
<evidence type="ECO:0000259" key="5">
    <source>
        <dbReference type="Pfam" id="PF18025"/>
    </source>
</evidence>
<sequence>MKLRILDWHTQDTEQNFYENFYVKLLQDKFNVIYSKEPDFIIYGPYGYEHLRYDCVRIYATGENVRADFNAADYAIDFDCLEFEDRHFQINYALLRDDFKIIVNKHLSETKDIKFKTKFCGYMVSNVWHPFTDTREEVFKALNEYKKVDSGGKHANNIGFAIKNKIEWLKDYKFNLCFENSSYPGYLTEKLFDAFAAGCVPIYWGDTSLRLMDLDSKKDSKDIESSCVTGGGNSL</sequence>
<evidence type="ECO:0000256" key="3">
    <source>
        <dbReference type="ARBA" id="ARBA00022679"/>
    </source>
</evidence>
<evidence type="ECO:0000313" key="7">
    <source>
        <dbReference type="Proteomes" id="UP000029714"/>
    </source>
</evidence>
<evidence type="ECO:0000256" key="2">
    <source>
        <dbReference type="ARBA" id="ARBA00022676"/>
    </source>
</evidence>
<keyword evidence="7" id="KW-1185">Reference proteome</keyword>
<dbReference type="AlphaFoldDB" id="A0A4U8T8I1"/>
<dbReference type="InterPro" id="IPR041058">
    <property type="entry name" value="FucT_N"/>
</dbReference>
<dbReference type="Pfam" id="PF18025">
    <property type="entry name" value="FucT_N"/>
    <property type="match status" value="1"/>
</dbReference>
<evidence type="ECO:0000313" key="6">
    <source>
        <dbReference type="EMBL" id="TLD95996.1"/>
    </source>
</evidence>
<dbReference type="GO" id="GO:0016020">
    <property type="term" value="C:membrane"/>
    <property type="evidence" value="ECO:0007669"/>
    <property type="project" value="InterPro"/>
</dbReference>
<protein>
    <submittedName>
        <fullName evidence="6">Uncharacterized protein</fullName>
    </submittedName>
</protein>
<proteinExistence type="inferred from homology"/>
<feature type="domain" description="Fucosyltransferase C-terminal" evidence="4">
    <location>
        <begin position="114"/>
        <end position="206"/>
    </location>
</feature>
<dbReference type="InterPro" id="IPR055270">
    <property type="entry name" value="Glyco_tran_10_C"/>
</dbReference>
<gene>
    <name evidence="6" type="ORF">LS64_000360</name>
</gene>
<dbReference type="InterPro" id="IPR001503">
    <property type="entry name" value="Glyco_trans_10"/>
</dbReference>
<keyword evidence="2" id="KW-0328">Glycosyltransferase</keyword>
<reference evidence="6 7" key="2">
    <citation type="journal article" date="2016" name="Infect. Immun.">
        <title>Helicobacter saguini, a Novel Helicobacter Isolated from Cotton-Top Tamarins with Ulcerative Colitis, Has Proinflammatory Properties and Induces Typhlocolitis and Dysplasia in Gnotobiotic IL-10-/- Mice.</title>
        <authorList>
            <person name="Shen Z."/>
            <person name="Mannion A."/>
            <person name="Whary M.T."/>
            <person name="Muthupalani S."/>
            <person name="Sheh A."/>
            <person name="Feng Y."/>
            <person name="Gong G."/>
            <person name="Vandamme P."/>
            <person name="Holcombe H.R."/>
            <person name="Paster B.J."/>
            <person name="Fox J.G."/>
        </authorList>
    </citation>
    <scope>NUCLEOTIDE SEQUENCE [LARGE SCALE GENOMIC DNA]</scope>
    <source>
        <strain evidence="6 7">MIT 97-6194</strain>
    </source>
</reference>
<dbReference type="OrthoDB" id="9791032at2"/>
<dbReference type="InterPro" id="IPR038577">
    <property type="entry name" value="GT10-like_C_sf"/>
</dbReference>
<evidence type="ECO:0000259" key="4">
    <source>
        <dbReference type="Pfam" id="PF00852"/>
    </source>
</evidence>
<dbReference type="PANTHER" id="PTHR11929:SF194">
    <property type="entry name" value="ALPHA-(1,3)-FUCOSYLTRANSFERASE 10"/>
    <property type="match status" value="1"/>
</dbReference>